<protein>
    <submittedName>
        <fullName evidence="1">Uncharacterized protein</fullName>
    </submittedName>
</protein>
<evidence type="ECO:0000313" key="2">
    <source>
        <dbReference type="Proteomes" id="UP001151699"/>
    </source>
</evidence>
<organism evidence="1 2">
    <name type="scientific">Pseudolycoriella hygida</name>
    <dbReference type="NCBI Taxonomy" id="35572"/>
    <lineage>
        <taxon>Eukaryota</taxon>
        <taxon>Metazoa</taxon>
        <taxon>Ecdysozoa</taxon>
        <taxon>Arthropoda</taxon>
        <taxon>Hexapoda</taxon>
        <taxon>Insecta</taxon>
        <taxon>Pterygota</taxon>
        <taxon>Neoptera</taxon>
        <taxon>Endopterygota</taxon>
        <taxon>Diptera</taxon>
        <taxon>Nematocera</taxon>
        <taxon>Sciaroidea</taxon>
        <taxon>Sciaridae</taxon>
        <taxon>Pseudolycoriella</taxon>
    </lineage>
</organism>
<comment type="caution">
    <text evidence="1">The sequence shown here is derived from an EMBL/GenBank/DDBJ whole genome shotgun (WGS) entry which is preliminary data.</text>
</comment>
<name>A0A9Q0N0G9_9DIPT</name>
<keyword evidence="2" id="KW-1185">Reference proteome</keyword>
<reference evidence="1" key="1">
    <citation type="submission" date="2022-07" db="EMBL/GenBank/DDBJ databases">
        <authorList>
            <person name="Trinca V."/>
            <person name="Uliana J.V.C."/>
            <person name="Torres T.T."/>
            <person name="Ward R.J."/>
            <person name="Monesi N."/>
        </authorList>
    </citation>
    <scope>NUCLEOTIDE SEQUENCE</scope>
    <source>
        <strain evidence="1">HSMRA1968</strain>
        <tissue evidence="1">Whole embryos</tissue>
    </source>
</reference>
<sequence>LVIAILSTKVEHFWLSSHKYSSTKLDQGIKIKTTNKEKLLSVDENFVTIIYLCKLYSNDSI</sequence>
<dbReference type="EMBL" id="WJQU01000002">
    <property type="protein sequence ID" value="KAJ6641345.1"/>
    <property type="molecule type" value="Genomic_DNA"/>
</dbReference>
<accession>A0A9Q0N0G9</accession>
<proteinExistence type="predicted"/>
<evidence type="ECO:0000313" key="1">
    <source>
        <dbReference type="EMBL" id="KAJ6641345.1"/>
    </source>
</evidence>
<dbReference type="Proteomes" id="UP001151699">
    <property type="component" value="Chromosome B"/>
</dbReference>
<feature type="non-terminal residue" evidence="1">
    <location>
        <position position="1"/>
    </location>
</feature>
<gene>
    <name evidence="1" type="ORF">Bhyg_06281</name>
</gene>
<feature type="non-terminal residue" evidence="1">
    <location>
        <position position="61"/>
    </location>
</feature>
<dbReference type="AlphaFoldDB" id="A0A9Q0N0G9"/>